<dbReference type="EMBL" id="AGXG01000019">
    <property type="protein sequence ID" value="EIY36657.1"/>
    <property type="molecule type" value="Genomic_DNA"/>
</dbReference>
<evidence type="ECO:0000313" key="3">
    <source>
        <dbReference type="Proteomes" id="UP000003741"/>
    </source>
</evidence>
<reference evidence="2 3" key="1">
    <citation type="submission" date="2012-02" db="EMBL/GenBank/DDBJ databases">
        <title>The Genome Sequence of Bacteroides cellulosilyticus CL02T12C19.</title>
        <authorList>
            <consortium name="The Broad Institute Genome Sequencing Platform"/>
            <person name="Earl A."/>
            <person name="Ward D."/>
            <person name="Feldgarden M."/>
            <person name="Gevers D."/>
            <person name="Zitomersky N.L."/>
            <person name="Coyne M.J."/>
            <person name="Comstock L.E."/>
            <person name="Young S.K."/>
            <person name="Zeng Q."/>
            <person name="Gargeya S."/>
            <person name="Fitzgerald M."/>
            <person name="Haas B."/>
            <person name="Abouelleil A."/>
            <person name="Alvarado L."/>
            <person name="Arachchi H.M."/>
            <person name="Berlin A."/>
            <person name="Chapman S.B."/>
            <person name="Gearin G."/>
            <person name="Goldberg J."/>
            <person name="Griggs A."/>
            <person name="Gujja S."/>
            <person name="Hansen M."/>
            <person name="Heiman D."/>
            <person name="Howarth C."/>
            <person name="Larimer J."/>
            <person name="Lui A."/>
            <person name="MacDonald P.J.P."/>
            <person name="McCowen C."/>
            <person name="Montmayeur A."/>
            <person name="Murphy C."/>
            <person name="Neiman D."/>
            <person name="Pearson M."/>
            <person name="Priest M."/>
            <person name="Roberts A."/>
            <person name="Saif S."/>
            <person name="Shea T."/>
            <person name="Sisk P."/>
            <person name="Stolte C."/>
            <person name="Sykes S."/>
            <person name="Wortman J."/>
            <person name="Nusbaum C."/>
            <person name="Birren B."/>
        </authorList>
    </citation>
    <scope>NUCLEOTIDE SEQUENCE [LARGE SCALE GENOMIC DNA]</scope>
    <source>
        <strain evidence="2 3">CL02T12C19</strain>
    </source>
</reference>
<evidence type="ECO:0000256" key="1">
    <source>
        <dbReference type="SAM" id="Phobius"/>
    </source>
</evidence>
<name>I8WFQ0_9BACE</name>
<keyword evidence="1" id="KW-0472">Membrane</keyword>
<protein>
    <submittedName>
        <fullName evidence="2">Uncharacterized protein</fullName>
    </submittedName>
</protein>
<proteinExistence type="predicted"/>
<dbReference type="HOGENOM" id="CLU_194297_0_0_10"/>
<dbReference type="AlphaFoldDB" id="I8WFQ0"/>
<gene>
    <name evidence="2" type="ORF">HMPREF1062_00896</name>
</gene>
<keyword evidence="3" id="KW-1185">Reference proteome</keyword>
<sequence>MIVMNLFGYIVENEYIYIRINDIIMDGLILIILGIYIFSKMFGGGDKKKKRRKRKSTFWGDTSTYSDYDAWNRSHGSDNKLF</sequence>
<evidence type="ECO:0000313" key="2">
    <source>
        <dbReference type="EMBL" id="EIY36657.1"/>
    </source>
</evidence>
<keyword evidence="1" id="KW-0812">Transmembrane</keyword>
<organism evidence="2 3">
    <name type="scientific">Bacteroides cellulosilyticus CL02T12C19</name>
    <dbReference type="NCBI Taxonomy" id="997874"/>
    <lineage>
        <taxon>Bacteria</taxon>
        <taxon>Pseudomonadati</taxon>
        <taxon>Bacteroidota</taxon>
        <taxon>Bacteroidia</taxon>
        <taxon>Bacteroidales</taxon>
        <taxon>Bacteroidaceae</taxon>
        <taxon>Bacteroides</taxon>
    </lineage>
</organism>
<accession>I8WFQ0</accession>
<keyword evidence="1" id="KW-1133">Transmembrane helix</keyword>
<dbReference type="Proteomes" id="UP000003741">
    <property type="component" value="Unassembled WGS sequence"/>
</dbReference>
<feature type="transmembrane region" description="Helical" evidence="1">
    <location>
        <begin position="23"/>
        <end position="43"/>
    </location>
</feature>
<comment type="caution">
    <text evidence="2">The sequence shown here is derived from an EMBL/GenBank/DDBJ whole genome shotgun (WGS) entry which is preliminary data.</text>
</comment>